<evidence type="ECO:0000256" key="7">
    <source>
        <dbReference type="ARBA" id="ARBA00022692"/>
    </source>
</evidence>
<keyword evidence="4" id="KW-1003">Cell membrane</keyword>
<evidence type="ECO:0000256" key="6">
    <source>
        <dbReference type="ARBA" id="ARBA00022547"/>
    </source>
</evidence>
<feature type="transmembrane region" description="Helical" evidence="13">
    <location>
        <begin position="99"/>
        <end position="118"/>
    </location>
</feature>
<evidence type="ECO:0000256" key="5">
    <source>
        <dbReference type="ARBA" id="ARBA00022519"/>
    </source>
</evidence>
<dbReference type="GO" id="GO:0016787">
    <property type="term" value="F:hydrolase activity"/>
    <property type="evidence" value="ECO:0007669"/>
    <property type="project" value="UniProtKB-KW"/>
</dbReference>
<evidence type="ECO:0000256" key="9">
    <source>
        <dbReference type="ARBA" id="ARBA00022989"/>
    </source>
</evidence>
<evidence type="ECO:0000256" key="10">
    <source>
        <dbReference type="ARBA" id="ARBA00023065"/>
    </source>
</evidence>
<organism evidence="14">
    <name type="scientific">hydrocarbon metagenome</name>
    <dbReference type="NCBI Taxonomy" id="938273"/>
    <lineage>
        <taxon>unclassified sequences</taxon>
        <taxon>metagenomes</taxon>
        <taxon>ecological metagenomes</taxon>
    </lineage>
</organism>
<name>A0A0W8FSM8_9ZZZZ</name>
<dbReference type="GO" id="GO:0005886">
    <property type="term" value="C:plasma membrane"/>
    <property type="evidence" value="ECO:0007669"/>
    <property type="project" value="TreeGrafter"/>
</dbReference>
<dbReference type="EC" id="3.6.3.14" evidence="14"/>
<dbReference type="PANTHER" id="PTHR42823:SF3">
    <property type="entry name" value="ATP SYNTHASE SUBUNIT A, CHLOROPLASTIC"/>
    <property type="match status" value="1"/>
</dbReference>
<feature type="transmembrane region" description="Helical" evidence="13">
    <location>
        <begin position="171"/>
        <end position="204"/>
    </location>
</feature>
<keyword evidence="12" id="KW-0066">ATP synthesis</keyword>
<evidence type="ECO:0000256" key="1">
    <source>
        <dbReference type="ARBA" id="ARBA00004141"/>
    </source>
</evidence>
<keyword evidence="5" id="KW-0997">Cell inner membrane</keyword>
<evidence type="ECO:0000256" key="4">
    <source>
        <dbReference type="ARBA" id="ARBA00022475"/>
    </source>
</evidence>
<keyword evidence="8" id="KW-0375">Hydrogen ion transport</keyword>
<evidence type="ECO:0000313" key="14">
    <source>
        <dbReference type="EMBL" id="KUG23903.1"/>
    </source>
</evidence>
<evidence type="ECO:0000256" key="11">
    <source>
        <dbReference type="ARBA" id="ARBA00023136"/>
    </source>
</evidence>
<dbReference type="HAMAP" id="MF_01393">
    <property type="entry name" value="ATP_synth_a_bact"/>
    <property type="match status" value="1"/>
</dbReference>
<keyword evidence="9 13" id="KW-1133">Transmembrane helix</keyword>
<keyword evidence="7 13" id="KW-0812">Transmembrane</keyword>
<dbReference type="AlphaFoldDB" id="A0A0W8FSM8"/>
<dbReference type="PANTHER" id="PTHR42823">
    <property type="entry name" value="ATP SYNTHASE SUBUNIT A, CHLOROPLASTIC"/>
    <property type="match status" value="1"/>
</dbReference>
<dbReference type="Pfam" id="PF00119">
    <property type="entry name" value="ATP-synt_A"/>
    <property type="match status" value="1"/>
</dbReference>
<dbReference type="PROSITE" id="PS00449">
    <property type="entry name" value="ATPASE_A"/>
    <property type="match status" value="1"/>
</dbReference>
<dbReference type="GO" id="GO:0042777">
    <property type="term" value="P:proton motive force-driven plasma membrane ATP synthesis"/>
    <property type="evidence" value="ECO:0007669"/>
    <property type="project" value="TreeGrafter"/>
</dbReference>
<dbReference type="PRINTS" id="PR00123">
    <property type="entry name" value="ATPASEA"/>
</dbReference>
<dbReference type="Gene3D" id="1.20.120.220">
    <property type="entry name" value="ATP synthase, F0 complex, subunit A"/>
    <property type="match status" value="1"/>
</dbReference>
<protein>
    <submittedName>
        <fullName evidence="14">Atp synthase a chain</fullName>
        <ecNumber evidence="14">3.6.3.14</ecNumber>
    </submittedName>
</protein>
<keyword evidence="10" id="KW-0406">Ion transport</keyword>
<dbReference type="InterPro" id="IPR023011">
    <property type="entry name" value="ATP_synth_F0_asu_AS"/>
</dbReference>
<dbReference type="GO" id="GO:0046933">
    <property type="term" value="F:proton-transporting ATP synthase activity, rotational mechanism"/>
    <property type="evidence" value="ECO:0007669"/>
    <property type="project" value="TreeGrafter"/>
</dbReference>
<comment type="similarity">
    <text evidence="2">Belongs to the ATPase A chain family.</text>
</comment>
<evidence type="ECO:0000256" key="3">
    <source>
        <dbReference type="ARBA" id="ARBA00022448"/>
    </source>
</evidence>
<dbReference type="SUPFAM" id="SSF81336">
    <property type="entry name" value="F1F0 ATP synthase subunit A"/>
    <property type="match status" value="1"/>
</dbReference>
<dbReference type="NCBIfam" id="TIGR01131">
    <property type="entry name" value="ATP_synt_6_or_A"/>
    <property type="match status" value="1"/>
</dbReference>
<keyword evidence="11 13" id="KW-0472">Membrane</keyword>
<comment type="subcellular location">
    <subcellularLocation>
        <location evidence="1">Membrane</location>
        <topology evidence="1">Multi-pass membrane protein</topology>
    </subcellularLocation>
</comment>
<evidence type="ECO:0000256" key="2">
    <source>
        <dbReference type="ARBA" id="ARBA00006810"/>
    </source>
</evidence>
<evidence type="ECO:0000256" key="12">
    <source>
        <dbReference type="ARBA" id="ARBA00023310"/>
    </source>
</evidence>
<dbReference type="FunFam" id="1.20.120.220:FF:000006">
    <property type="entry name" value="ATP synthase subunit a"/>
    <property type="match status" value="1"/>
</dbReference>
<dbReference type="GO" id="GO:0045259">
    <property type="term" value="C:proton-transporting ATP synthase complex"/>
    <property type="evidence" value="ECO:0007669"/>
    <property type="project" value="UniProtKB-KW"/>
</dbReference>
<dbReference type="CDD" id="cd00310">
    <property type="entry name" value="ATP-synt_Fo_a_6"/>
    <property type="match status" value="1"/>
</dbReference>
<proteinExistence type="inferred from homology"/>
<keyword evidence="14" id="KW-0378">Hydrolase</keyword>
<accession>A0A0W8FSM8</accession>
<comment type="caution">
    <text evidence="14">The sequence shown here is derived from an EMBL/GenBank/DDBJ whole genome shotgun (WGS) entry which is preliminary data.</text>
</comment>
<dbReference type="EMBL" id="LNQE01000880">
    <property type="protein sequence ID" value="KUG23903.1"/>
    <property type="molecule type" value="Genomic_DNA"/>
</dbReference>
<feature type="transmembrane region" description="Helical" evidence="13">
    <location>
        <begin position="12"/>
        <end position="33"/>
    </location>
</feature>
<keyword evidence="3" id="KW-0813">Transport</keyword>
<keyword evidence="6" id="KW-0138">CF(0)</keyword>
<feature type="transmembrane region" description="Helical" evidence="13">
    <location>
        <begin position="70"/>
        <end position="93"/>
    </location>
</feature>
<dbReference type="InterPro" id="IPR000568">
    <property type="entry name" value="ATP_synth_F0_asu"/>
</dbReference>
<reference evidence="14" key="1">
    <citation type="journal article" date="2015" name="Proc. Natl. Acad. Sci. U.S.A.">
        <title>Networks of energetic and metabolic interactions define dynamics in microbial communities.</title>
        <authorList>
            <person name="Embree M."/>
            <person name="Liu J.K."/>
            <person name="Al-Bassam M.M."/>
            <person name="Zengler K."/>
        </authorList>
    </citation>
    <scope>NUCLEOTIDE SEQUENCE</scope>
</reference>
<dbReference type="InterPro" id="IPR035908">
    <property type="entry name" value="F0_ATP_A_sf"/>
</dbReference>
<evidence type="ECO:0000256" key="13">
    <source>
        <dbReference type="SAM" id="Phobius"/>
    </source>
</evidence>
<sequence length="217" mass="24321">MHPLLFLENHYVPVQIMYALFVGTLLATISFLVTRRLAIYPNKFQNIMEVIIGGFDSLLDEIMGHNGRKFFPLIATLGLFILTSNLIGIVPGFESPTANINTNLAMALVVFFSTHVVGVKEHGLKYFKQFLGPVMWLAPLMVIIEIVSHISRPLSLTFRLFGNIKGEDIVLLVVLFLVPYFVPLPVFALMVFTSIVQTLVFMLLSMMYIAGAMEEGH</sequence>
<gene>
    <name evidence="14" type="ORF">ASZ90_006307</name>
</gene>
<dbReference type="InterPro" id="IPR045082">
    <property type="entry name" value="ATP_syn_F0_a_bact/chloroplast"/>
</dbReference>
<feature type="transmembrane region" description="Helical" evidence="13">
    <location>
        <begin position="130"/>
        <end position="151"/>
    </location>
</feature>
<evidence type="ECO:0000256" key="8">
    <source>
        <dbReference type="ARBA" id="ARBA00022781"/>
    </source>
</evidence>